<sequence length="516" mass="56745">MLKYLSAVYPTAHFSRADEARLVALLQTRMFFYINVDTHTPPWELLEPEQLGVALSKCPSKSLHTCRWALRGLLNCRLPAGTNWVRAAHARSYHGLVPCQTGADCSHRLAAYAPAWCADLEAQGDDAYLEADEPLHKWQDFLDGTCRYGTCRPLGGQGFWYVLSPGSGIFYHAGRTLAAPSKLLMLVRLLDAWLDPSHTARDDALVPDLHMFSGGAPRHFLGKLRLVAQGMPCGEAGLAHCYDEVEGGQSYTLMDHYDFLLMDLGRALGYKSLLFTASFLRPDVDEEGEVEVLTWTEAEVVDLRLPSGFSRRDWQWQSAEQQASAVLREMEERHALTLRDPLNLTDEASVRPCRLAGGGVPHLLTCEGHISAELLHISSAAFRQSPDASRSSSALPIAIGSASTGQQAGSLPPDAPHVEESLLIAGLGLLMCCCISAIAAGLMRRVSSSFDATRRRARSRRGHRRLPKLETIRADHTAAGCTLDHEEVTDEGTPHARIYKVDPSCVAVHRLSIFQS</sequence>
<keyword evidence="1" id="KW-1133">Transmembrane helix</keyword>
<accession>A0AB34JRX9</accession>
<dbReference type="AlphaFoldDB" id="A0AB34JRX9"/>
<keyword evidence="1" id="KW-0472">Membrane</keyword>
<proteinExistence type="predicted"/>
<name>A0AB34JRX9_PRYPA</name>
<evidence type="ECO:0000256" key="1">
    <source>
        <dbReference type="SAM" id="Phobius"/>
    </source>
</evidence>
<dbReference type="Proteomes" id="UP001515480">
    <property type="component" value="Unassembled WGS sequence"/>
</dbReference>
<gene>
    <name evidence="2" type="ORF">AB1Y20_019736</name>
</gene>
<organism evidence="2 3">
    <name type="scientific">Prymnesium parvum</name>
    <name type="common">Toxic golden alga</name>
    <dbReference type="NCBI Taxonomy" id="97485"/>
    <lineage>
        <taxon>Eukaryota</taxon>
        <taxon>Haptista</taxon>
        <taxon>Haptophyta</taxon>
        <taxon>Prymnesiophyceae</taxon>
        <taxon>Prymnesiales</taxon>
        <taxon>Prymnesiaceae</taxon>
        <taxon>Prymnesium</taxon>
    </lineage>
</organism>
<keyword evidence="1" id="KW-0812">Transmembrane</keyword>
<comment type="caution">
    <text evidence="2">The sequence shown here is derived from an EMBL/GenBank/DDBJ whole genome shotgun (WGS) entry which is preliminary data.</text>
</comment>
<dbReference type="EMBL" id="JBGBPQ010000004">
    <property type="protein sequence ID" value="KAL1524856.1"/>
    <property type="molecule type" value="Genomic_DNA"/>
</dbReference>
<feature type="transmembrane region" description="Helical" evidence="1">
    <location>
        <begin position="422"/>
        <end position="446"/>
    </location>
</feature>
<protein>
    <submittedName>
        <fullName evidence="2">Uncharacterized protein</fullName>
    </submittedName>
</protein>
<evidence type="ECO:0000313" key="2">
    <source>
        <dbReference type="EMBL" id="KAL1524856.1"/>
    </source>
</evidence>
<reference evidence="2 3" key="1">
    <citation type="journal article" date="2024" name="Science">
        <title>Giant polyketide synthase enzymes in the biosynthesis of giant marine polyether toxins.</title>
        <authorList>
            <person name="Fallon T.R."/>
            <person name="Shende V.V."/>
            <person name="Wierzbicki I.H."/>
            <person name="Pendleton A.L."/>
            <person name="Watervoot N.F."/>
            <person name="Auber R.P."/>
            <person name="Gonzalez D.J."/>
            <person name="Wisecaver J.H."/>
            <person name="Moore B.S."/>
        </authorList>
    </citation>
    <scope>NUCLEOTIDE SEQUENCE [LARGE SCALE GENOMIC DNA]</scope>
    <source>
        <strain evidence="2 3">12B1</strain>
    </source>
</reference>
<evidence type="ECO:0000313" key="3">
    <source>
        <dbReference type="Proteomes" id="UP001515480"/>
    </source>
</evidence>
<keyword evidence="3" id="KW-1185">Reference proteome</keyword>